<evidence type="ECO:0000256" key="1">
    <source>
        <dbReference type="SAM" id="Coils"/>
    </source>
</evidence>
<feature type="coiled-coil region" evidence="1">
    <location>
        <begin position="7"/>
        <end position="81"/>
    </location>
</feature>
<dbReference type="AlphaFoldDB" id="A0AAW0ENG2"/>
<reference evidence="3 4" key="1">
    <citation type="journal article" date="2021" name="MBio">
        <title>A New Model Trypanosomatid, Novymonas esmeraldas: Genomic Perception of Its 'Candidatus Pandoraea novymonadis' Endosymbiont.</title>
        <authorList>
            <person name="Zakharova A."/>
            <person name="Saura A."/>
            <person name="Butenko A."/>
            <person name="Podesvova L."/>
            <person name="Warmusova S."/>
            <person name="Kostygov A.Y."/>
            <person name="Nenarokova A."/>
            <person name="Lukes J."/>
            <person name="Opperdoes F.R."/>
            <person name="Yurchenko V."/>
        </authorList>
    </citation>
    <scope>NUCLEOTIDE SEQUENCE [LARGE SCALE GENOMIC DNA]</scope>
    <source>
        <strain evidence="3 4">E262AT.01</strain>
    </source>
</reference>
<organism evidence="3 4">
    <name type="scientific">Novymonas esmeraldas</name>
    <dbReference type="NCBI Taxonomy" id="1808958"/>
    <lineage>
        <taxon>Eukaryota</taxon>
        <taxon>Discoba</taxon>
        <taxon>Euglenozoa</taxon>
        <taxon>Kinetoplastea</taxon>
        <taxon>Metakinetoplastina</taxon>
        <taxon>Trypanosomatida</taxon>
        <taxon>Trypanosomatidae</taxon>
        <taxon>Novymonas</taxon>
    </lineage>
</organism>
<comment type="caution">
    <text evidence="3">The sequence shown here is derived from an EMBL/GenBank/DDBJ whole genome shotgun (WGS) entry which is preliminary data.</text>
</comment>
<name>A0AAW0ENG2_9TRYP</name>
<keyword evidence="4" id="KW-1185">Reference proteome</keyword>
<evidence type="ECO:0000256" key="2">
    <source>
        <dbReference type="SAM" id="MobiDB-lite"/>
    </source>
</evidence>
<accession>A0AAW0ENG2</accession>
<evidence type="ECO:0000313" key="4">
    <source>
        <dbReference type="Proteomes" id="UP001430356"/>
    </source>
</evidence>
<dbReference type="Proteomes" id="UP001430356">
    <property type="component" value="Unassembled WGS sequence"/>
</dbReference>
<feature type="region of interest" description="Disordered" evidence="2">
    <location>
        <begin position="104"/>
        <end position="123"/>
    </location>
</feature>
<dbReference type="EMBL" id="JAECZO010000041">
    <property type="protein sequence ID" value="KAK7194741.1"/>
    <property type="molecule type" value="Genomic_DNA"/>
</dbReference>
<keyword evidence="1" id="KW-0175">Coiled coil</keyword>
<feature type="region of interest" description="Disordered" evidence="2">
    <location>
        <begin position="401"/>
        <end position="420"/>
    </location>
</feature>
<sequence length="466" mass="50464">MSADARLTQAQDEAADLRRQVATLKDTLETELERMRVEVDGQLSNAKQFLLCREAGSLARVERLESEIRSLTLAYEEAIDAEEVLGAEEAAALCSDRRTCTAVAQRSPSAARSEGYPPEAGRASGDDALVGAVRDAVDALLPRLDRVFDFYTAVPASDTELLRPAMHLPQFTTMIRDSALDRGRDARSPELLWMAVFRDLPPAGGHARVTRRPGSTLLAPPVFDDGSLSQSAVAKDDLFSRGRLRSIAKADFPRALCVVFRATAHCPPDGPTASGALRVFLAEVFLPAVEGSIRRRTAARTLPTSVDSSAACPSFAGVVAAYSCDAGVQAVMQQFTPHLRRCFRAAVRCPPAVRTEDARMSIDAFVESVRQQQLLPLISRAQLKDIFAACLPLDSQSTAAAAEGHRRPAKRAAPRTEPDSVSYSTFTTAAVFCLAEVIYGGVPTLRDQYPSPCSRVSKLLVRMFVL</sequence>
<protein>
    <submittedName>
        <fullName evidence="3">Uncharacterized protein</fullName>
    </submittedName>
</protein>
<proteinExistence type="predicted"/>
<gene>
    <name evidence="3" type="ORF">NESM_000394100</name>
</gene>
<evidence type="ECO:0000313" key="3">
    <source>
        <dbReference type="EMBL" id="KAK7194741.1"/>
    </source>
</evidence>